<evidence type="ECO:0000313" key="3">
    <source>
        <dbReference type="Proteomes" id="UP001148614"/>
    </source>
</evidence>
<feature type="compositionally biased region" description="Polar residues" evidence="1">
    <location>
        <begin position="34"/>
        <end position="45"/>
    </location>
</feature>
<gene>
    <name evidence="2" type="ORF">NPX13_g3530</name>
</gene>
<comment type="caution">
    <text evidence="2">The sequence shown here is derived from an EMBL/GenBank/DDBJ whole genome shotgun (WGS) entry which is preliminary data.</text>
</comment>
<dbReference type="AlphaFoldDB" id="A0A9W8NIB1"/>
<evidence type="ECO:0000313" key="2">
    <source>
        <dbReference type="EMBL" id="KAJ3576975.1"/>
    </source>
</evidence>
<dbReference type="EMBL" id="JANPWZ010000444">
    <property type="protein sequence ID" value="KAJ3576975.1"/>
    <property type="molecule type" value="Genomic_DNA"/>
</dbReference>
<feature type="region of interest" description="Disordered" evidence="1">
    <location>
        <begin position="336"/>
        <end position="360"/>
    </location>
</feature>
<reference evidence="2" key="1">
    <citation type="submission" date="2022-07" db="EMBL/GenBank/DDBJ databases">
        <title>Genome Sequence of Xylaria arbuscula.</title>
        <authorList>
            <person name="Buettner E."/>
        </authorList>
    </citation>
    <scope>NUCLEOTIDE SEQUENCE</scope>
    <source>
        <strain evidence="2">VT107</strain>
    </source>
</reference>
<feature type="compositionally biased region" description="Acidic residues" evidence="1">
    <location>
        <begin position="336"/>
        <end position="350"/>
    </location>
</feature>
<proteinExistence type="predicted"/>
<feature type="region of interest" description="Disordered" evidence="1">
    <location>
        <begin position="1"/>
        <end position="45"/>
    </location>
</feature>
<organism evidence="2 3">
    <name type="scientific">Xylaria arbuscula</name>
    <dbReference type="NCBI Taxonomy" id="114810"/>
    <lineage>
        <taxon>Eukaryota</taxon>
        <taxon>Fungi</taxon>
        <taxon>Dikarya</taxon>
        <taxon>Ascomycota</taxon>
        <taxon>Pezizomycotina</taxon>
        <taxon>Sordariomycetes</taxon>
        <taxon>Xylariomycetidae</taxon>
        <taxon>Xylariales</taxon>
        <taxon>Xylariaceae</taxon>
        <taxon>Xylaria</taxon>
    </lineage>
</organism>
<evidence type="ECO:0000256" key="1">
    <source>
        <dbReference type="SAM" id="MobiDB-lite"/>
    </source>
</evidence>
<accession>A0A9W8NIB1</accession>
<keyword evidence="3" id="KW-1185">Reference proteome</keyword>
<protein>
    <submittedName>
        <fullName evidence="2">Uncharacterized protein</fullName>
    </submittedName>
</protein>
<feature type="compositionally biased region" description="Polar residues" evidence="1">
    <location>
        <begin position="685"/>
        <end position="694"/>
    </location>
</feature>
<feature type="region of interest" description="Disordered" evidence="1">
    <location>
        <begin position="658"/>
        <end position="697"/>
    </location>
</feature>
<sequence>MSIPAQLVHGRASKEIPNGLLEDENDGMGIPYTKPSSLKASVSSDHHLNQQAVTAPGIPNSICKEPRSQTPPRYQPVVVPSAVVPGPVPCDTPLAQQSFPIRAKIGSHDSKKYELKAYANEPGLYYSSTTWPDELPHGDYTFLSGRLRNDLKHHIRIACMDKKNRRLMKRQRIPLTEQAFSTELRLSGRTITDTHDIELRITIWIICACDFYKKLIKDALRQSQLSWVEDEHLEVVRGLKFNKRRAQIENLDLSRGIRFMDSYRLHLHTEEAGEDNSACGLVLCATLTRDGYIVDQYISRLGGLVSLDSKKLCGISTAHGVLDILSPIVLYSTEDEDSDSSDISDPESGTEADFSTGARAEGVTKDLERSNIYAGSNITHWNPVPEVIVLGFVQMALPNANDVWTLSKTMHARDFALFRVGHNRSQLLDNSYEYQSVKHLVTTQKKDDPRKDSHSTPSSDEVIILLGHNVFTNGRLLPGTSTICMNGVEFYTTRILLDKCLVPGASGSWVVSGSCLHGIIMASYGEDPIAHMIPSQQLFRDIKSAFLAEISIDLPRSASLIGEDQKRRKPELPDFEDSEEEYEYLHSPPRPDESVRFALDSLSRPEPTIRPHELFHVYPINTGTAQPLTVEAVAAINQEYNAVRNVCEWIHGDNSFPLADTRTPDESGSPMHWSQVPQRPGSRATWRTNSSGKSSWRDRLDTTDFMRGLSSVAGAGALFIQDMSSPSHLFDEDL</sequence>
<name>A0A9W8NIB1_9PEZI</name>
<dbReference type="Proteomes" id="UP001148614">
    <property type="component" value="Unassembled WGS sequence"/>
</dbReference>
<dbReference type="VEuPathDB" id="FungiDB:F4678DRAFT_134265"/>